<comment type="caution">
    <text evidence="6">The sequence shown here is derived from an EMBL/GenBank/DDBJ whole genome shotgun (WGS) entry which is preliminary data.</text>
</comment>
<comment type="similarity">
    <text evidence="4">Belongs to the CDP-alcohol phosphatidyltransferase class-I family.</text>
</comment>
<comment type="subcellular location">
    <subcellularLocation>
        <location evidence="1">Membrane</location>
    </subcellularLocation>
</comment>
<keyword evidence="5" id="KW-0812">Transmembrane</keyword>
<dbReference type="PROSITE" id="PS00379">
    <property type="entry name" value="CDP_ALCOHOL_P_TRANSF"/>
    <property type="match status" value="1"/>
</dbReference>
<evidence type="ECO:0000256" key="2">
    <source>
        <dbReference type="ARBA" id="ARBA00022679"/>
    </source>
</evidence>
<organism evidence="6 7">
    <name type="scientific">Sphingomonas limnosediminicola</name>
    <dbReference type="NCBI Taxonomy" id="940133"/>
    <lineage>
        <taxon>Bacteria</taxon>
        <taxon>Pseudomonadati</taxon>
        <taxon>Pseudomonadota</taxon>
        <taxon>Alphaproteobacteria</taxon>
        <taxon>Sphingomonadales</taxon>
        <taxon>Sphingomonadaceae</taxon>
        <taxon>Sphingomonas</taxon>
    </lineage>
</organism>
<keyword evidence="5" id="KW-1133">Transmembrane helix</keyword>
<keyword evidence="7" id="KW-1185">Reference proteome</keyword>
<accession>A0ABP7LN26</accession>
<dbReference type="Gene3D" id="1.20.120.1760">
    <property type="match status" value="1"/>
</dbReference>
<protein>
    <submittedName>
        <fullName evidence="6">CDP-alcohol phosphatidyltransferase family protein</fullName>
    </submittedName>
</protein>
<evidence type="ECO:0000313" key="6">
    <source>
        <dbReference type="EMBL" id="GAA3904128.1"/>
    </source>
</evidence>
<evidence type="ECO:0000256" key="5">
    <source>
        <dbReference type="SAM" id="Phobius"/>
    </source>
</evidence>
<keyword evidence="3 5" id="KW-0472">Membrane</keyword>
<dbReference type="EMBL" id="BAABBM010000001">
    <property type="protein sequence ID" value="GAA3904128.1"/>
    <property type="molecule type" value="Genomic_DNA"/>
</dbReference>
<dbReference type="PANTHER" id="PTHR10414">
    <property type="entry name" value="ETHANOLAMINEPHOSPHOTRANSFERASE"/>
    <property type="match status" value="1"/>
</dbReference>
<reference evidence="7" key="1">
    <citation type="journal article" date="2019" name="Int. J. Syst. Evol. Microbiol.">
        <title>The Global Catalogue of Microorganisms (GCM) 10K type strain sequencing project: providing services to taxonomists for standard genome sequencing and annotation.</title>
        <authorList>
            <consortium name="The Broad Institute Genomics Platform"/>
            <consortium name="The Broad Institute Genome Sequencing Center for Infectious Disease"/>
            <person name="Wu L."/>
            <person name="Ma J."/>
        </authorList>
    </citation>
    <scope>NUCLEOTIDE SEQUENCE [LARGE SCALE GENOMIC DNA]</scope>
    <source>
        <strain evidence="7">JCM 17543</strain>
    </source>
</reference>
<sequence>MASETPLLFVPVGSNAARVFGMDARDRACRLATNAGFECADTVSDGRPVLLASMGYAWDPAWLKAMRGRPGAVLTLGGRPVMAHVTGDPSEATCALEQGEALEGFDALDAETTRLNYAELRKRERPFVLRLDPANPEPAERAAYDAAYKGVTDVLTLYLWRKPAFYLTRWAARAGLSPNFITLIGGILCALAFYLFWQGEYWLGTLSGFIFMVLDTVDGKLARVTGASSKWGEVFDHGIDLIHPPFWWWAWLHGLAAYGRPLEPLTATMVIWAIVIGYVAQRVIEGLFIKRFDGMHIHVWKRIDSQFRLITARRNPNMVILVGALLFSRPDIGLELVAWWTIVSLIFHAVRLAQASEVAARGQRIVSWLEA</sequence>
<name>A0ABP7LN26_9SPHN</name>
<dbReference type="InterPro" id="IPR014472">
    <property type="entry name" value="CHOPT"/>
</dbReference>
<dbReference type="InterPro" id="IPR043130">
    <property type="entry name" value="CDP-OH_PTrfase_TM_dom"/>
</dbReference>
<evidence type="ECO:0000256" key="4">
    <source>
        <dbReference type="RuleBase" id="RU003750"/>
    </source>
</evidence>
<feature type="transmembrane region" description="Helical" evidence="5">
    <location>
        <begin position="269"/>
        <end position="289"/>
    </location>
</feature>
<evidence type="ECO:0000256" key="3">
    <source>
        <dbReference type="ARBA" id="ARBA00023136"/>
    </source>
</evidence>
<dbReference type="Proteomes" id="UP001500827">
    <property type="component" value="Unassembled WGS sequence"/>
</dbReference>
<dbReference type="PANTHER" id="PTHR10414:SF37">
    <property type="entry name" value="BB IN A BOXCAR, ISOFORM C"/>
    <property type="match status" value="1"/>
</dbReference>
<dbReference type="InterPro" id="IPR000462">
    <property type="entry name" value="CDP-OH_P_trans"/>
</dbReference>
<evidence type="ECO:0000256" key="1">
    <source>
        <dbReference type="ARBA" id="ARBA00004370"/>
    </source>
</evidence>
<evidence type="ECO:0000313" key="7">
    <source>
        <dbReference type="Proteomes" id="UP001500827"/>
    </source>
</evidence>
<dbReference type="InterPro" id="IPR048254">
    <property type="entry name" value="CDP_ALCOHOL_P_TRANSF_CS"/>
</dbReference>
<proteinExistence type="inferred from homology"/>
<feature type="transmembrane region" description="Helical" evidence="5">
    <location>
        <begin position="179"/>
        <end position="197"/>
    </location>
</feature>
<dbReference type="RefSeq" id="WP_344699880.1">
    <property type="nucleotide sequence ID" value="NZ_BAABBM010000001.1"/>
</dbReference>
<gene>
    <name evidence="6" type="ORF">GCM10022276_23450</name>
</gene>
<keyword evidence="2 4" id="KW-0808">Transferase</keyword>
<dbReference type="Pfam" id="PF01066">
    <property type="entry name" value="CDP-OH_P_transf"/>
    <property type="match status" value="1"/>
</dbReference>